<reference evidence="2 3" key="1">
    <citation type="journal article" date="2015" name="Nature">
        <title>rRNA introns, odd ribosomes, and small enigmatic genomes across a large radiation of phyla.</title>
        <authorList>
            <person name="Brown C.T."/>
            <person name="Hug L.A."/>
            <person name="Thomas B.C."/>
            <person name="Sharon I."/>
            <person name="Castelle C.J."/>
            <person name="Singh A."/>
            <person name="Wilkins M.J."/>
            <person name="Williams K.H."/>
            <person name="Banfield J.F."/>
        </authorList>
    </citation>
    <scope>NUCLEOTIDE SEQUENCE [LARGE SCALE GENOMIC DNA]</scope>
</reference>
<keyword evidence="1" id="KW-0472">Membrane</keyword>
<name>A0A0G0VA23_9BACT</name>
<gene>
    <name evidence="2" type="ORF">UU49_C0023G0025</name>
</gene>
<dbReference type="STRING" id="1619048.UU49_C0023G0025"/>
<sequence length="191" mass="21624">MNKTFYWGTGAGLVLIILIVVGFASYNALFNLGSDKFTVKIASLVGLPVGFVDGHYLSYSDFQNDLSAVQNFYNFQKKQNPSFQAPGLVELQKSVWERLARQVVLAEQAKLAKITVSQDDLNQEFEKVIKELGTAEAAEKMMNDTYGWSSEQFKKKVLTPFLLQERLSAATSTFDLEKEYAKSKVWKWIKI</sequence>
<dbReference type="Pfam" id="PF13623">
    <property type="entry name" value="SurA_N_2"/>
    <property type="match status" value="1"/>
</dbReference>
<evidence type="ECO:0000256" key="1">
    <source>
        <dbReference type="SAM" id="Phobius"/>
    </source>
</evidence>
<dbReference type="SUPFAM" id="SSF109998">
    <property type="entry name" value="Triger factor/SurA peptide-binding domain-like"/>
    <property type="match status" value="1"/>
</dbReference>
<accession>A0A0G0VA23</accession>
<dbReference type="Proteomes" id="UP000034108">
    <property type="component" value="Unassembled WGS sequence"/>
</dbReference>
<evidence type="ECO:0000313" key="2">
    <source>
        <dbReference type="EMBL" id="KKR97853.1"/>
    </source>
</evidence>
<keyword evidence="1" id="KW-0812">Transmembrane</keyword>
<dbReference type="EMBL" id="LCAV01000023">
    <property type="protein sequence ID" value="KKR97853.1"/>
    <property type="molecule type" value="Genomic_DNA"/>
</dbReference>
<keyword evidence="1" id="KW-1133">Transmembrane helix</keyword>
<organism evidence="2 3">
    <name type="scientific">Candidatus Magasanikbacteria bacterium GW2011_GWC2_41_17</name>
    <dbReference type="NCBI Taxonomy" id="1619048"/>
    <lineage>
        <taxon>Bacteria</taxon>
        <taxon>Candidatus Magasanikiibacteriota</taxon>
    </lineage>
</organism>
<proteinExistence type="predicted"/>
<evidence type="ECO:0008006" key="4">
    <source>
        <dbReference type="Google" id="ProtNLM"/>
    </source>
</evidence>
<dbReference type="AlphaFoldDB" id="A0A0G0VA23"/>
<protein>
    <recommendedName>
        <fullName evidence="4">PpiC-type peptidyl-prolyl cis-trans isomerase</fullName>
    </recommendedName>
</protein>
<comment type="caution">
    <text evidence="2">The sequence shown here is derived from an EMBL/GenBank/DDBJ whole genome shotgun (WGS) entry which is preliminary data.</text>
</comment>
<evidence type="ECO:0000313" key="3">
    <source>
        <dbReference type="Proteomes" id="UP000034108"/>
    </source>
</evidence>
<dbReference type="InterPro" id="IPR027304">
    <property type="entry name" value="Trigger_fact/SurA_dom_sf"/>
</dbReference>
<dbReference type="Gene3D" id="1.10.4030.10">
    <property type="entry name" value="Porin chaperone SurA, peptide-binding domain"/>
    <property type="match status" value="1"/>
</dbReference>
<feature type="transmembrane region" description="Helical" evidence="1">
    <location>
        <begin position="6"/>
        <end position="30"/>
    </location>
</feature>